<gene>
    <name evidence="1" type="ORF">S12H4_07532</name>
</gene>
<dbReference type="Gene3D" id="3.90.1150.10">
    <property type="entry name" value="Aspartate Aminotransferase, domain 1"/>
    <property type="match status" value="1"/>
</dbReference>
<accession>X1PWB6</accession>
<evidence type="ECO:0000313" key="1">
    <source>
        <dbReference type="EMBL" id="GAI60193.1"/>
    </source>
</evidence>
<dbReference type="InterPro" id="IPR015422">
    <property type="entry name" value="PyrdxlP-dep_Trfase_small"/>
</dbReference>
<organism evidence="1">
    <name type="scientific">marine sediment metagenome</name>
    <dbReference type="NCBI Taxonomy" id="412755"/>
    <lineage>
        <taxon>unclassified sequences</taxon>
        <taxon>metagenomes</taxon>
        <taxon>ecological metagenomes</taxon>
    </lineage>
</organism>
<feature type="non-terminal residue" evidence="1">
    <location>
        <position position="1"/>
    </location>
</feature>
<protein>
    <submittedName>
        <fullName evidence="1">Uncharacterized protein</fullName>
    </submittedName>
</protein>
<comment type="caution">
    <text evidence="1">The sequence shown here is derived from an EMBL/GenBank/DDBJ whole genome shotgun (WGS) entry which is preliminary data.</text>
</comment>
<name>X1PWB6_9ZZZZ</name>
<dbReference type="EMBL" id="BARW01002789">
    <property type="protein sequence ID" value="GAI60193.1"/>
    <property type="molecule type" value="Genomic_DNA"/>
</dbReference>
<proteinExistence type="predicted"/>
<reference evidence="1" key="1">
    <citation type="journal article" date="2014" name="Front. Microbiol.">
        <title>High frequency of phylogenetically diverse reductive dehalogenase-homologous genes in deep subseafloor sedimentary metagenomes.</title>
        <authorList>
            <person name="Kawai M."/>
            <person name="Futagami T."/>
            <person name="Toyoda A."/>
            <person name="Takaki Y."/>
            <person name="Nishi S."/>
            <person name="Hori S."/>
            <person name="Arai W."/>
            <person name="Tsubouchi T."/>
            <person name="Morono Y."/>
            <person name="Uchiyama I."/>
            <person name="Ito T."/>
            <person name="Fujiyama A."/>
            <person name="Inagaki F."/>
            <person name="Takami H."/>
        </authorList>
    </citation>
    <scope>NUCLEOTIDE SEQUENCE</scope>
    <source>
        <strain evidence="1">Expedition CK06-06</strain>
    </source>
</reference>
<sequence length="31" mass="3408">SAAHTKEDIDQTVKAFGDSLDDMTEELLKKA</sequence>
<dbReference type="AlphaFoldDB" id="X1PWB6"/>